<dbReference type="Proteomes" id="UP001330827">
    <property type="component" value="Chromosome"/>
</dbReference>
<name>A0ABZ1FZ27_9ACTN</name>
<organism evidence="2 3">
    <name type="scientific">Streptomyces brevispora</name>
    <dbReference type="NCBI Taxonomy" id="887462"/>
    <lineage>
        <taxon>Bacteria</taxon>
        <taxon>Bacillati</taxon>
        <taxon>Actinomycetota</taxon>
        <taxon>Actinomycetes</taxon>
        <taxon>Kitasatosporales</taxon>
        <taxon>Streptomycetaceae</taxon>
        <taxon>Streptomyces</taxon>
    </lineage>
</organism>
<protein>
    <submittedName>
        <fullName evidence="2">Uncharacterized protein</fullName>
    </submittedName>
</protein>
<reference evidence="2 3" key="1">
    <citation type="submission" date="2022-10" db="EMBL/GenBank/DDBJ databases">
        <title>The complete genomes of actinobacterial strains from the NBC collection.</title>
        <authorList>
            <person name="Joergensen T.S."/>
            <person name="Alvarez Arevalo M."/>
            <person name="Sterndorff E.B."/>
            <person name="Faurdal D."/>
            <person name="Vuksanovic O."/>
            <person name="Mourched A.-S."/>
            <person name="Charusanti P."/>
            <person name="Shaw S."/>
            <person name="Blin K."/>
            <person name="Weber T."/>
        </authorList>
    </citation>
    <scope>NUCLEOTIDE SEQUENCE [LARGE SCALE GENOMIC DNA]</scope>
    <source>
        <strain evidence="2 3">NBC 01769</strain>
    </source>
</reference>
<keyword evidence="3" id="KW-1185">Reference proteome</keyword>
<sequence>MRQVDDGPSGQGQGMPGDFRQPGRALHPFRSVREPGQVHHDDEFLAIGADPGFLADQARRGRVADRAEADGLVPQHLAGPAEREGVRCCG</sequence>
<gene>
    <name evidence="2" type="ORF">OIE64_04695</name>
</gene>
<evidence type="ECO:0000313" key="2">
    <source>
        <dbReference type="EMBL" id="WSC12209.1"/>
    </source>
</evidence>
<evidence type="ECO:0000313" key="3">
    <source>
        <dbReference type="Proteomes" id="UP001330827"/>
    </source>
</evidence>
<evidence type="ECO:0000256" key="1">
    <source>
        <dbReference type="SAM" id="MobiDB-lite"/>
    </source>
</evidence>
<dbReference type="EMBL" id="CP109114">
    <property type="protein sequence ID" value="WSC12209.1"/>
    <property type="molecule type" value="Genomic_DNA"/>
</dbReference>
<accession>A0ABZ1FZ27</accession>
<proteinExistence type="predicted"/>
<feature type="region of interest" description="Disordered" evidence="1">
    <location>
        <begin position="1"/>
        <end position="30"/>
    </location>
</feature>